<sequence length="253" mass="27113">MTETSSTRLVWDLAGRPRITAPGTAAHLKDSPGVCAMCGHDSPVTANADRALGKNFPDQGHLQRHDSPDICPACLWCASGKPPNTLRMWTIVASPGADLPDSQPKAFLQDTPGLCLTSRASTRPVIDILADPPSGDWLVSVALSGQKHVLPFAAVNHGSGQWTVRAEDHSVTANPAQWRQVHACTLGLRRLGVPAEAVMAGEPQYVKTPDQLAAWRDLNAGLLPWLGSPLLELALWTITKDITNDTATYPADR</sequence>
<dbReference type="Proteomes" id="UP000749311">
    <property type="component" value="Unassembled WGS sequence"/>
</dbReference>
<organism evidence="1 2">
    <name type="scientific">Brooklawnia cerclae</name>
    <dbReference type="NCBI Taxonomy" id="349934"/>
    <lineage>
        <taxon>Bacteria</taxon>
        <taxon>Bacillati</taxon>
        <taxon>Actinomycetota</taxon>
        <taxon>Actinomycetes</taxon>
        <taxon>Propionibacteriales</taxon>
        <taxon>Propionibacteriaceae</taxon>
        <taxon>Brooklawnia</taxon>
    </lineage>
</organism>
<comment type="caution">
    <text evidence="1">The sequence shown here is derived from an EMBL/GenBank/DDBJ whole genome shotgun (WGS) entry which is preliminary data.</text>
</comment>
<evidence type="ECO:0000313" key="1">
    <source>
        <dbReference type="EMBL" id="NIH58503.1"/>
    </source>
</evidence>
<evidence type="ECO:0000313" key="2">
    <source>
        <dbReference type="Proteomes" id="UP000749311"/>
    </source>
</evidence>
<keyword evidence="2" id="KW-1185">Reference proteome</keyword>
<name>A0ABX0SJC9_9ACTN</name>
<evidence type="ECO:0008006" key="3">
    <source>
        <dbReference type="Google" id="ProtNLM"/>
    </source>
</evidence>
<proteinExistence type="predicted"/>
<gene>
    <name evidence="1" type="ORF">FB473_003198</name>
</gene>
<dbReference type="RefSeq" id="WP_167171071.1">
    <property type="nucleotide sequence ID" value="NZ_JAAMOZ010000003.1"/>
</dbReference>
<accession>A0ABX0SJC9</accession>
<dbReference type="EMBL" id="JAAMOZ010000003">
    <property type="protein sequence ID" value="NIH58503.1"/>
    <property type="molecule type" value="Genomic_DNA"/>
</dbReference>
<reference evidence="1 2" key="1">
    <citation type="submission" date="2020-02" db="EMBL/GenBank/DDBJ databases">
        <title>Sequencing the genomes of 1000 actinobacteria strains.</title>
        <authorList>
            <person name="Klenk H.-P."/>
        </authorList>
    </citation>
    <scope>NUCLEOTIDE SEQUENCE [LARGE SCALE GENOMIC DNA]</scope>
    <source>
        <strain evidence="1 2">DSM 19609</strain>
    </source>
</reference>
<protein>
    <recommendedName>
        <fullName evidence="3">HNH endonuclease</fullName>
    </recommendedName>
</protein>